<dbReference type="Proteomes" id="UP000682733">
    <property type="component" value="Unassembled WGS sequence"/>
</dbReference>
<reference evidence="2" key="1">
    <citation type="submission" date="2021-02" db="EMBL/GenBank/DDBJ databases">
        <authorList>
            <person name="Nowell W R."/>
        </authorList>
    </citation>
    <scope>NUCLEOTIDE SEQUENCE</scope>
</reference>
<sequence>MWFSYIKKQDVPKKEFKLIAFDNVRVENEWMNFENYSANNYVRKLLGSAESVSMNTNEEKKFSLNESQIETKITEKDLAVKFEIQNSKLEAMDASIQQLKIQVEHCSQRIMKGLKIPTEESSDIHEYV</sequence>
<comment type="caution">
    <text evidence="2">The sequence shown here is derived from an EMBL/GenBank/DDBJ whole genome shotgun (WGS) entry which is preliminary data.</text>
</comment>
<dbReference type="AlphaFoldDB" id="A0A8S2PVA6"/>
<dbReference type="EMBL" id="CAJOBA010038654">
    <property type="protein sequence ID" value="CAF4064521.1"/>
    <property type="molecule type" value="Genomic_DNA"/>
</dbReference>
<organism evidence="2 3">
    <name type="scientific">Didymodactylos carnosus</name>
    <dbReference type="NCBI Taxonomy" id="1234261"/>
    <lineage>
        <taxon>Eukaryota</taxon>
        <taxon>Metazoa</taxon>
        <taxon>Spiralia</taxon>
        <taxon>Gnathifera</taxon>
        <taxon>Rotifera</taxon>
        <taxon>Eurotatoria</taxon>
        <taxon>Bdelloidea</taxon>
        <taxon>Philodinida</taxon>
        <taxon>Philodinidae</taxon>
        <taxon>Didymodactylos</taxon>
    </lineage>
</organism>
<gene>
    <name evidence="1" type="ORF">OVA965_LOCUS26572</name>
    <name evidence="2" type="ORF">TMI583_LOCUS27313</name>
</gene>
<protein>
    <submittedName>
        <fullName evidence="2">Uncharacterized protein</fullName>
    </submittedName>
</protein>
<dbReference type="Proteomes" id="UP000677228">
    <property type="component" value="Unassembled WGS sequence"/>
</dbReference>
<dbReference type="EMBL" id="CAJNOK010017100">
    <property type="protein sequence ID" value="CAF1257641.1"/>
    <property type="molecule type" value="Genomic_DNA"/>
</dbReference>
<evidence type="ECO:0000313" key="3">
    <source>
        <dbReference type="Proteomes" id="UP000682733"/>
    </source>
</evidence>
<evidence type="ECO:0000313" key="1">
    <source>
        <dbReference type="EMBL" id="CAF1257641.1"/>
    </source>
</evidence>
<proteinExistence type="predicted"/>
<name>A0A8S2PVA6_9BILA</name>
<accession>A0A8S2PVA6</accession>
<evidence type="ECO:0000313" key="2">
    <source>
        <dbReference type="EMBL" id="CAF4064521.1"/>
    </source>
</evidence>